<keyword evidence="6" id="KW-1185">Reference proteome</keyword>
<dbReference type="EMBL" id="QVQZ01000021">
    <property type="protein sequence ID" value="RFU52720.1"/>
    <property type="molecule type" value="Genomic_DNA"/>
</dbReference>
<dbReference type="EMBL" id="CP031733">
    <property type="protein sequence ID" value="AXQ77770.1"/>
    <property type="molecule type" value="Genomic_DNA"/>
</dbReference>
<proteinExistence type="predicted"/>
<evidence type="ECO:0000313" key="4">
    <source>
        <dbReference type="Proteomes" id="UP000246115"/>
    </source>
</evidence>
<gene>
    <name evidence="1" type="ORF">DDV21_001110</name>
    <name evidence="2" type="ORF">DDV22_08445</name>
    <name evidence="3" type="ORF">DDV23_08285</name>
</gene>
<reference evidence="1" key="4">
    <citation type="journal article" date="2019" name="Int. J. Syst. Evol. Microbiol.">
        <title>Streptococcus chenjunshii sp. nov. isolated from feces of Tibetan antelopes.</title>
        <authorList>
            <person name="Tian Z."/>
            <person name="Lu S."/>
            <person name="Jin D."/>
            <person name="Yang J."/>
            <person name="Pu J."/>
            <person name="Lai X.H."/>
            <person name="Bai X.N."/>
            <person name="Wu X.M."/>
            <person name="Li J."/>
            <person name="Wang S."/>
            <person name="Xu J."/>
        </authorList>
    </citation>
    <scope>NUCLEOTIDE SEQUENCE</scope>
    <source>
        <strain evidence="1">Z15</strain>
    </source>
</reference>
<evidence type="ECO:0000313" key="3">
    <source>
        <dbReference type="EMBL" id="RFU52720.1"/>
    </source>
</evidence>
<dbReference type="Proteomes" id="UP000262901">
    <property type="component" value="Unassembled WGS sequence"/>
</dbReference>
<dbReference type="EMBL" id="QVQY01000025">
    <property type="protein sequence ID" value="RFU50492.1"/>
    <property type="molecule type" value="Genomic_DNA"/>
</dbReference>
<dbReference type="Proteomes" id="UP000264056">
    <property type="component" value="Unassembled WGS sequence"/>
</dbReference>
<evidence type="ECO:0000313" key="1">
    <source>
        <dbReference type="EMBL" id="AXQ77770.1"/>
    </source>
</evidence>
<reference evidence="2 6" key="1">
    <citation type="submission" date="2018-08" db="EMBL/GenBank/DDBJ databases">
        <title>Draft genome of Streptococcus sp .nov. Z2.</title>
        <authorList>
            <person name="Tian Z."/>
        </authorList>
    </citation>
    <scope>NUCLEOTIDE SEQUENCE [LARGE SCALE GENOMIC DNA]</scope>
    <source>
        <strain evidence="2 6">Z2</strain>
    </source>
</reference>
<evidence type="ECO:0000313" key="6">
    <source>
        <dbReference type="Proteomes" id="UP000264056"/>
    </source>
</evidence>
<protein>
    <submittedName>
        <fullName evidence="3">Uncharacterized protein</fullName>
    </submittedName>
</protein>
<dbReference type="RefSeq" id="WP_116878630.1">
    <property type="nucleotide sequence ID" value="NZ_CP031733.1"/>
</dbReference>
<dbReference type="AlphaFoldDB" id="A0A372KKC0"/>
<accession>A0A346N9S5</accession>
<reference evidence="3 5" key="2">
    <citation type="submission" date="2018-08" db="EMBL/GenBank/DDBJ databases">
        <title>Draft genome of Streptococcus sp. nov. Z1.</title>
        <authorList>
            <person name="Tian Z."/>
        </authorList>
    </citation>
    <scope>NUCLEOTIDE SEQUENCE [LARGE SCALE GENOMIC DNA]</scope>
    <source>
        <strain evidence="3">Z1</strain>
        <strain evidence="5">Z1(2018)</strain>
    </source>
</reference>
<dbReference type="KEGG" id="schj:DDV21_001110"/>
<dbReference type="OrthoDB" id="2222595at2"/>
<name>A0A372KKC0_9STRE</name>
<reference evidence="4" key="3">
    <citation type="submission" date="2018-08" db="EMBL/GenBank/DDBJ databases">
        <title>Streptococcus chenjunshii sp. nov., isolated from stools sample of the Tibetan antelope in the Qinghai-Tibet plateau, China.</title>
        <authorList>
            <person name="Tian Z."/>
        </authorList>
    </citation>
    <scope>NUCLEOTIDE SEQUENCE [LARGE SCALE GENOMIC DNA]</scope>
    <source>
        <strain evidence="4">Z15</strain>
    </source>
</reference>
<dbReference type="Proteomes" id="UP000246115">
    <property type="component" value="Chromosome"/>
</dbReference>
<evidence type="ECO:0000313" key="2">
    <source>
        <dbReference type="EMBL" id="RFU50492.1"/>
    </source>
</evidence>
<organism evidence="3 5">
    <name type="scientific">Streptococcus chenjunshii</name>
    <dbReference type="NCBI Taxonomy" id="2173853"/>
    <lineage>
        <taxon>Bacteria</taxon>
        <taxon>Bacillati</taxon>
        <taxon>Bacillota</taxon>
        <taxon>Bacilli</taxon>
        <taxon>Lactobacillales</taxon>
        <taxon>Streptococcaceae</taxon>
        <taxon>Streptococcus</taxon>
    </lineage>
</organism>
<sequence length="133" mass="15946">MELILMSLSVRYNFINVPEKFNRPIQRQVLRSGYEELYLLFYDFELVKDLIDYWGLLYIQPKKDLELKYVEQFSMVSFNDGEHRQNAVKKAARQEARQRFYDELTVKPLKLMSVNVRWVAELLVKTGYAELVL</sequence>
<evidence type="ECO:0000313" key="5">
    <source>
        <dbReference type="Proteomes" id="UP000262901"/>
    </source>
</evidence>
<accession>A0A372KKC0</accession>